<dbReference type="PROSITE" id="PS51201">
    <property type="entry name" value="RCK_N"/>
    <property type="match status" value="1"/>
</dbReference>
<evidence type="ECO:0000313" key="3">
    <source>
        <dbReference type="EMBL" id="WAK64433.1"/>
    </source>
</evidence>
<dbReference type="PANTHER" id="PTHR43833">
    <property type="entry name" value="POTASSIUM CHANNEL PROTEIN 2-RELATED-RELATED"/>
    <property type="match status" value="1"/>
</dbReference>
<dbReference type="AlphaFoldDB" id="A0AA47IKN5"/>
<dbReference type="GO" id="GO:0006813">
    <property type="term" value="P:potassium ion transport"/>
    <property type="evidence" value="ECO:0007669"/>
    <property type="project" value="InterPro"/>
</dbReference>
<dbReference type="Proteomes" id="UP001156410">
    <property type="component" value="Chromosome"/>
</dbReference>
<dbReference type="EMBL" id="CP113440">
    <property type="protein sequence ID" value="WAK64433.1"/>
    <property type="molecule type" value="Genomic_DNA"/>
</dbReference>
<protein>
    <submittedName>
        <fullName evidence="3">Potassium uptake transporter gating subunit KtrA</fullName>
    </submittedName>
</protein>
<dbReference type="EMBL" id="JAPHJC010000010">
    <property type="protein sequence ID" value="MCW8677648.1"/>
    <property type="molecule type" value="Genomic_DNA"/>
</dbReference>
<reference evidence="5" key="4">
    <citation type="submission" date="2023-07" db="EMBL/GenBank/DDBJ databases">
        <title>Streptococcus macedonicus and Acinetobacter baumannii: co-inhabitants of the cheese production environment.</title>
        <authorList>
            <person name="Johnson J."/>
            <person name="Curtin C."/>
            <person name="Waite-Cusic J."/>
        </authorList>
    </citation>
    <scope>NUCLEOTIDE SEQUENCE [LARGE SCALE GENOMIC DNA]</scope>
    <source>
        <strain evidence="5">E28</strain>
    </source>
</reference>
<evidence type="ECO:0000313" key="5">
    <source>
        <dbReference type="Proteomes" id="UP001209889"/>
    </source>
</evidence>
<dbReference type="InterPro" id="IPR006037">
    <property type="entry name" value="RCK_C"/>
</dbReference>
<dbReference type="GO" id="GO:0008324">
    <property type="term" value="F:monoatomic cation transmembrane transporter activity"/>
    <property type="evidence" value="ECO:0007669"/>
    <property type="project" value="InterPro"/>
</dbReference>
<reference evidence="5" key="1">
    <citation type="submission" date="2022-11" db="EMBL/GenBank/DDBJ databases">
        <title>Streptococcus macedonicus and Acinetobacter baumannii: co-inhabitants of the cheese production environment.</title>
        <authorList>
            <person name="Johnson J."/>
            <person name="Curtin C."/>
            <person name="Waite-Cusic J."/>
        </authorList>
    </citation>
    <scope>NUCLEOTIDE SEQUENCE [LARGE SCALE GENOMIC DNA]</scope>
    <source>
        <strain evidence="5">E28</strain>
    </source>
</reference>
<reference evidence="2" key="5">
    <citation type="submission" date="2024-05" db="EMBL/GenBank/DDBJ databases">
        <title>Streptococcus macedonicus and Acinetobacter baumannii: co-inhabitants of the cheese production environment.</title>
        <authorList>
            <person name="Johnson J."/>
            <person name="Curtin C."/>
            <person name="Waite-Cusic J."/>
        </authorList>
    </citation>
    <scope>NUCLEOTIDE SEQUENCE</scope>
    <source>
        <strain evidence="2">E28</strain>
    </source>
</reference>
<sequence length="224" mass="24800">MMTKKIFGVLGLGIFGRTIVEELSKFEQEVIALDRHENLVQDVADMATKAAVGDITEIEFLKAVGIAQCDVVVIATGNTLESSVLAIMHCKKLGVKTILAKAKNATYEEVLYGIGATKVITPERDSGKRVASNMLRHHIKNIIHIENNIAMIEFSIPDSWVGKSLVQLDLRHKYDLNLVGIRKKSTSSLDTHINPNQAFEANTEVVAIANDNTFEKFDYLGYLK</sequence>
<reference evidence="3" key="3">
    <citation type="submission" date="2022-11" db="EMBL/GenBank/DDBJ databases">
        <authorList>
            <person name="Johnson J.D."/>
        </authorList>
    </citation>
    <scope>NUCLEOTIDE SEQUENCE</scope>
    <source>
        <strain evidence="2">E28</strain>
        <strain evidence="3">E37</strain>
    </source>
</reference>
<accession>A0AA47IKN5</accession>
<feature type="domain" description="RCK N-terminal" evidence="1">
    <location>
        <begin position="4"/>
        <end position="121"/>
    </location>
</feature>
<dbReference type="Pfam" id="PF02254">
    <property type="entry name" value="TrkA_N"/>
    <property type="match status" value="1"/>
</dbReference>
<keyword evidence="5" id="KW-1185">Reference proteome</keyword>
<dbReference type="Pfam" id="PF02080">
    <property type="entry name" value="TrkA_C"/>
    <property type="match status" value="1"/>
</dbReference>
<evidence type="ECO:0000259" key="1">
    <source>
        <dbReference type="PROSITE" id="PS51201"/>
    </source>
</evidence>
<evidence type="ECO:0000313" key="4">
    <source>
        <dbReference type="Proteomes" id="UP001156410"/>
    </source>
</evidence>
<organism evidence="3 4">
    <name type="scientific">Streptococcus macedonicus</name>
    <name type="common">Streptococcus gallolyticus macedonicus</name>
    <dbReference type="NCBI Taxonomy" id="59310"/>
    <lineage>
        <taxon>Bacteria</taxon>
        <taxon>Bacillati</taxon>
        <taxon>Bacillota</taxon>
        <taxon>Bacilli</taxon>
        <taxon>Lactobacillales</taxon>
        <taxon>Streptococcaceae</taxon>
        <taxon>Streptococcus</taxon>
    </lineage>
</organism>
<name>A0AA47IKN5_STRMC</name>
<reference evidence="3" key="2">
    <citation type="submission" date="2022-11" db="EMBL/GenBank/DDBJ databases">
        <title>Streptococcus macedonicus and Acinetobacter baumannii: co-inhabitants of the cheese production environment.</title>
        <authorList>
            <person name="Johnson J."/>
        </authorList>
    </citation>
    <scope>NUCLEOTIDE SEQUENCE</scope>
    <source>
        <strain evidence="3">E37</strain>
    </source>
</reference>
<dbReference type="InterPro" id="IPR050721">
    <property type="entry name" value="Trk_Ktr_HKT_K-transport"/>
</dbReference>
<dbReference type="Proteomes" id="UP001209889">
    <property type="component" value="Unassembled WGS sequence"/>
</dbReference>
<evidence type="ECO:0000313" key="2">
    <source>
        <dbReference type="EMBL" id="MCW8677648.1"/>
    </source>
</evidence>
<gene>
    <name evidence="3" type="primary">ktrA</name>
    <name evidence="3" type="ORF">OQG81_10055</name>
    <name evidence="2" type="ORF">OQH01_03690</name>
</gene>
<dbReference type="InterPro" id="IPR003148">
    <property type="entry name" value="RCK_N"/>
</dbReference>
<proteinExistence type="predicted"/>
<dbReference type="PANTHER" id="PTHR43833:SF7">
    <property type="entry name" value="KTR SYSTEM POTASSIUM UPTAKE PROTEIN C"/>
    <property type="match status" value="1"/>
</dbReference>